<dbReference type="PANTHER" id="PTHR43166">
    <property type="entry name" value="AMINO ACID IMPORT ATP-BINDING PROTEIN"/>
    <property type="match status" value="1"/>
</dbReference>
<dbReference type="InterPro" id="IPR027417">
    <property type="entry name" value="P-loop_NTPase"/>
</dbReference>
<gene>
    <name evidence="10" type="ORF">FRZ44_47020</name>
</gene>
<feature type="domain" description="ABC transporter" evidence="9">
    <location>
        <begin position="10"/>
        <end position="244"/>
    </location>
</feature>
<organism evidence="10 11">
    <name type="scientific">Hypericibacter terrae</name>
    <dbReference type="NCBI Taxonomy" id="2602015"/>
    <lineage>
        <taxon>Bacteria</taxon>
        <taxon>Pseudomonadati</taxon>
        <taxon>Pseudomonadota</taxon>
        <taxon>Alphaproteobacteria</taxon>
        <taxon>Rhodospirillales</taxon>
        <taxon>Dongiaceae</taxon>
        <taxon>Hypericibacter</taxon>
    </lineage>
</organism>
<dbReference type="GO" id="GO:0005886">
    <property type="term" value="C:plasma membrane"/>
    <property type="evidence" value="ECO:0007669"/>
    <property type="project" value="UniProtKB-SubCell"/>
</dbReference>
<evidence type="ECO:0000256" key="7">
    <source>
        <dbReference type="ARBA" id="ARBA00022970"/>
    </source>
</evidence>
<dbReference type="InterPro" id="IPR003593">
    <property type="entry name" value="AAA+_ATPase"/>
</dbReference>
<evidence type="ECO:0000256" key="5">
    <source>
        <dbReference type="ARBA" id="ARBA00022741"/>
    </source>
</evidence>
<dbReference type="InterPro" id="IPR030679">
    <property type="entry name" value="ABC_ATPase_HisP-typ"/>
</dbReference>
<dbReference type="GO" id="GO:0005524">
    <property type="term" value="F:ATP binding"/>
    <property type="evidence" value="ECO:0007669"/>
    <property type="project" value="UniProtKB-KW"/>
</dbReference>
<evidence type="ECO:0000256" key="6">
    <source>
        <dbReference type="ARBA" id="ARBA00022840"/>
    </source>
</evidence>
<dbReference type="PROSITE" id="PS50893">
    <property type="entry name" value="ABC_TRANSPORTER_2"/>
    <property type="match status" value="1"/>
</dbReference>
<dbReference type="PIRSF" id="PIRSF039085">
    <property type="entry name" value="ABC_ATPase_HisP"/>
    <property type="match status" value="1"/>
</dbReference>
<dbReference type="AlphaFoldDB" id="A0A5J6MPX2"/>
<evidence type="ECO:0000256" key="8">
    <source>
        <dbReference type="ARBA" id="ARBA00023136"/>
    </source>
</evidence>
<dbReference type="GO" id="GO:0015424">
    <property type="term" value="F:ABC-type amino acid transporter activity"/>
    <property type="evidence" value="ECO:0007669"/>
    <property type="project" value="InterPro"/>
</dbReference>
<dbReference type="PANTHER" id="PTHR43166:SF9">
    <property type="entry name" value="GLUTAMATE_ASPARTATE IMPORT ATP-BINDING PROTEIN GLTL"/>
    <property type="match status" value="1"/>
</dbReference>
<dbReference type="RefSeq" id="WP_225308417.1">
    <property type="nucleotide sequence ID" value="NZ_CP042906.1"/>
</dbReference>
<proteinExistence type="inferred from homology"/>
<dbReference type="GO" id="GO:0016887">
    <property type="term" value="F:ATP hydrolysis activity"/>
    <property type="evidence" value="ECO:0007669"/>
    <property type="project" value="InterPro"/>
</dbReference>
<comment type="subcellular location">
    <subcellularLocation>
        <location evidence="1">Cell membrane</location>
        <topology evidence="1">Peripheral membrane protein</topology>
    </subcellularLocation>
</comment>
<keyword evidence="8" id="KW-0472">Membrane</keyword>
<evidence type="ECO:0000313" key="11">
    <source>
        <dbReference type="Proteomes" id="UP000326202"/>
    </source>
</evidence>
<dbReference type="Gene3D" id="3.40.50.300">
    <property type="entry name" value="P-loop containing nucleotide triphosphate hydrolases"/>
    <property type="match status" value="1"/>
</dbReference>
<keyword evidence="3" id="KW-0813">Transport</keyword>
<protein>
    <submittedName>
        <fullName evidence="10">Arginine ABC transporter ATP-binding protein</fullName>
    </submittedName>
</protein>
<evidence type="ECO:0000256" key="4">
    <source>
        <dbReference type="ARBA" id="ARBA00022475"/>
    </source>
</evidence>
<evidence type="ECO:0000256" key="3">
    <source>
        <dbReference type="ARBA" id="ARBA00022448"/>
    </source>
</evidence>
<dbReference type="EMBL" id="CP042906">
    <property type="protein sequence ID" value="QEX19389.1"/>
    <property type="molecule type" value="Genomic_DNA"/>
</dbReference>
<dbReference type="InterPro" id="IPR017871">
    <property type="entry name" value="ABC_transporter-like_CS"/>
</dbReference>
<keyword evidence="4" id="KW-1003">Cell membrane</keyword>
<evidence type="ECO:0000256" key="1">
    <source>
        <dbReference type="ARBA" id="ARBA00004202"/>
    </source>
</evidence>
<evidence type="ECO:0000313" key="10">
    <source>
        <dbReference type="EMBL" id="QEX19389.1"/>
    </source>
</evidence>
<dbReference type="SUPFAM" id="SSF52540">
    <property type="entry name" value="P-loop containing nucleoside triphosphate hydrolases"/>
    <property type="match status" value="1"/>
</dbReference>
<evidence type="ECO:0000259" key="9">
    <source>
        <dbReference type="PROSITE" id="PS50893"/>
    </source>
</evidence>
<name>A0A5J6MPX2_9PROT</name>
<keyword evidence="5" id="KW-0547">Nucleotide-binding</keyword>
<keyword evidence="6 10" id="KW-0067">ATP-binding</keyword>
<dbReference type="PROSITE" id="PS00211">
    <property type="entry name" value="ABC_TRANSPORTER_1"/>
    <property type="match status" value="1"/>
</dbReference>
<sequence>MTDAFHSPAIELRGLRLAFSANPILSGIDLSVAAGERLALIGPSGSGKSTLLRCVNGLERPDEGEVFIFGEPLARQGRSRVQARRRMGMIFQHFNLYSMKTVLENVTLAPIAVGGLKKTEAERIARTCLGRVDVSTLADKYPFQISGGQQQRVAIARALAMQPEILLLDEPTSALDPELVQSMLELIQSLAGDGMTILCVTHEINFARRLADRILFMAEGRILESGRPDELLDRPRSERLKSFLATLGSSRAQAEAITG</sequence>
<dbReference type="InterPro" id="IPR003439">
    <property type="entry name" value="ABC_transporter-like_ATP-bd"/>
</dbReference>
<accession>A0A5J6MPX2</accession>
<keyword evidence="11" id="KW-1185">Reference proteome</keyword>
<dbReference type="InterPro" id="IPR050086">
    <property type="entry name" value="MetN_ABC_transporter-like"/>
</dbReference>
<evidence type="ECO:0000256" key="2">
    <source>
        <dbReference type="ARBA" id="ARBA00005417"/>
    </source>
</evidence>
<dbReference type="Proteomes" id="UP000326202">
    <property type="component" value="Chromosome"/>
</dbReference>
<dbReference type="KEGG" id="htq:FRZ44_47020"/>
<comment type="similarity">
    <text evidence="2">Belongs to the ABC transporter superfamily.</text>
</comment>
<dbReference type="SMART" id="SM00382">
    <property type="entry name" value="AAA"/>
    <property type="match status" value="1"/>
</dbReference>
<dbReference type="Pfam" id="PF00005">
    <property type="entry name" value="ABC_tran"/>
    <property type="match status" value="1"/>
</dbReference>
<reference evidence="10 11" key="1">
    <citation type="submission" date="2019-08" db="EMBL/GenBank/DDBJ databases">
        <title>Hyperibacter terrae gen. nov., sp. nov. and Hyperibacter viscosus sp. nov., two new members in the family Rhodospirillaceae isolated from the rhizosphere of Hypericum perforatum.</title>
        <authorList>
            <person name="Noviana Z."/>
        </authorList>
    </citation>
    <scope>NUCLEOTIDE SEQUENCE [LARGE SCALE GENOMIC DNA]</scope>
    <source>
        <strain evidence="10 11">R5913</strain>
    </source>
</reference>
<keyword evidence="7" id="KW-0029">Amino-acid transport</keyword>